<accession>A0A2R6XF43</accession>
<evidence type="ECO:0000256" key="1">
    <source>
        <dbReference type="SAM" id="MobiDB-lite"/>
    </source>
</evidence>
<protein>
    <submittedName>
        <fullName evidence="2">Uncharacterized protein</fullName>
    </submittedName>
</protein>
<gene>
    <name evidence="2" type="ORF">MARPO_0019s0142</name>
</gene>
<dbReference type="EMBL" id="KZ772691">
    <property type="protein sequence ID" value="PTQ44730.1"/>
    <property type="molecule type" value="Genomic_DNA"/>
</dbReference>
<evidence type="ECO:0000313" key="3">
    <source>
        <dbReference type="Proteomes" id="UP000244005"/>
    </source>
</evidence>
<name>A0A2R6XF43_MARPO</name>
<feature type="compositionally biased region" description="Polar residues" evidence="1">
    <location>
        <begin position="32"/>
        <end position="42"/>
    </location>
</feature>
<evidence type="ECO:0000313" key="2">
    <source>
        <dbReference type="EMBL" id="PTQ44730.1"/>
    </source>
</evidence>
<organism evidence="2 3">
    <name type="scientific">Marchantia polymorpha</name>
    <name type="common">Common liverwort</name>
    <name type="synonym">Marchantia aquatica</name>
    <dbReference type="NCBI Taxonomy" id="3197"/>
    <lineage>
        <taxon>Eukaryota</taxon>
        <taxon>Viridiplantae</taxon>
        <taxon>Streptophyta</taxon>
        <taxon>Embryophyta</taxon>
        <taxon>Marchantiophyta</taxon>
        <taxon>Marchantiopsida</taxon>
        <taxon>Marchantiidae</taxon>
        <taxon>Marchantiales</taxon>
        <taxon>Marchantiaceae</taxon>
        <taxon>Marchantia</taxon>
    </lineage>
</organism>
<keyword evidence="3" id="KW-1185">Reference proteome</keyword>
<feature type="region of interest" description="Disordered" evidence="1">
    <location>
        <begin position="21"/>
        <end position="42"/>
    </location>
</feature>
<proteinExistence type="predicted"/>
<reference evidence="3" key="1">
    <citation type="journal article" date="2017" name="Cell">
        <title>Insights into land plant evolution garnered from the Marchantia polymorpha genome.</title>
        <authorList>
            <person name="Bowman J.L."/>
            <person name="Kohchi T."/>
            <person name="Yamato K.T."/>
            <person name="Jenkins J."/>
            <person name="Shu S."/>
            <person name="Ishizaki K."/>
            <person name="Yamaoka S."/>
            <person name="Nishihama R."/>
            <person name="Nakamura Y."/>
            <person name="Berger F."/>
            <person name="Adam C."/>
            <person name="Aki S.S."/>
            <person name="Althoff F."/>
            <person name="Araki T."/>
            <person name="Arteaga-Vazquez M.A."/>
            <person name="Balasubrmanian S."/>
            <person name="Barry K."/>
            <person name="Bauer D."/>
            <person name="Boehm C.R."/>
            <person name="Briginshaw L."/>
            <person name="Caballero-Perez J."/>
            <person name="Catarino B."/>
            <person name="Chen F."/>
            <person name="Chiyoda S."/>
            <person name="Chovatia M."/>
            <person name="Davies K.M."/>
            <person name="Delmans M."/>
            <person name="Demura T."/>
            <person name="Dierschke T."/>
            <person name="Dolan L."/>
            <person name="Dorantes-Acosta A.E."/>
            <person name="Eklund D.M."/>
            <person name="Florent S.N."/>
            <person name="Flores-Sandoval E."/>
            <person name="Fujiyama A."/>
            <person name="Fukuzawa H."/>
            <person name="Galik B."/>
            <person name="Grimanelli D."/>
            <person name="Grimwood J."/>
            <person name="Grossniklaus U."/>
            <person name="Hamada T."/>
            <person name="Haseloff J."/>
            <person name="Hetherington A.J."/>
            <person name="Higo A."/>
            <person name="Hirakawa Y."/>
            <person name="Hundley H.N."/>
            <person name="Ikeda Y."/>
            <person name="Inoue K."/>
            <person name="Inoue S.I."/>
            <person name="Ishida S."/>
            <person name="Jia Q."/>
            <person name="Kakita M."/>
            <person name="Kanazawa T."/>
            <person name="Kawai Y."/>
            <person name="Kawashima T."/>
            <person name="Kennedy M."/>
            <person name="Kinose K."/>
            <person name="Kinoshita T."/>
            <person name="Kohara Y."/>
            <person name="Koide E."/>
            <person name="Komatsu K."/>
            <person name="Kopischke S."/>
            <person name="Kubo M."/>
            <person name="Kyozuka J."/>
            <person name="Lagercrantz U."/>
            <person name="Lin S.S."/>
            <person name="Lindquist E."/>
            <person name="Lipzen A.M."/>
            <person name="Lu C.W."/>
            <person name="De Luna E."/>
            <person name="Martienssen R.A."/>
            <person name="Minamino N."/>
            <person name="Mizutani M."/>
            <person name="Mizutani M."/>
            <person name="Mochizuki N."/>
            <person name="Monte I."/>
            <person name="Mosher R."/>
            <person name="Nagasaki H."/>
            <person name="Nakagami H."/>
            <person name="Naramoto S."/>
            <person name="Nishitani K."/>
            <person name="Ohtani M."/>
            <person name="Okamoto T."/>
            <person name="Okumura M."/>
            <person name="Phillips J."/>
            <person name="Pollak B."/>
            <person name="Reinders A."/>
            <person name="Rovekamp M."/>
            <person name="Sano R."/>
            <person name="Sawa S."/>
            <person name="Schmid M.W."/>
            <person name="Shirakawa M."/>
            <person name="Solano R."/>
            <person name="Spunde A."/>
            <person name="Suetsugu N."/>
            <person name="Sugano S."/>
            <person name="Sugiyama A."/>
            <person name="Sun R."/>
            <person name="Suzuki Y."/>
            <person name="Takenaka M."/>
            <person name="Takezawa D."/>
            <person name="Tomogane H."/>
            <person name="Tsuzuki M."/>
            <person name="Ueda T."/>
            <person name="Umeda M."/>
            <person name="Ward J.M."/>
            <person name="Watanabe Y."/>
            <person name="Yazaki K."/>
            <person name="Yokoyama R."/>
            <person name="Yoshitake Y."/>
            <person name="Yotsui I."/>
            <person name="Zachgo S."/>
            <person name="Schmutz J."/>
        </authorList>
    </citation>
    <scope>NUCLEOTIDE SEQUENCE [LARGE SCALE GENOMIC DNA]</scope>
    <source>
        <strain evidence="3">Tak-1</strain>
    </source>
</reference>
<dbReference type="AlphaFoldDB" id="A0A2R6XF43"/>
<dbReference type="Gramene" id="Mp1g13720.1">
    <property type="protein sequence ID" value="Mp1g13720.1.cds1"/>
    <property type="gene ID" value="Mp1g13720"/>
</dbReference>
<sequence>MRYGHLSRGSARVVIDIVSLGQSQPGDIRRGPSQSSQTIKSRSQALAPICVDADTCDRMRQARRQTHLMPSVAHRQEDEVSLHDRPALLSTTTLPFTPHPEQLTTRPVPTLARCHSTPLSLRSVPV</sequence>
<dbReference type="Proteomes" id="UP000244005">
    <property type="component" value="Unassembled WGS sequence"/>
</dbReference>